<dbReference type="Gene3D" id="3.40.50.300">
    <property type="entry name" value="P-loop containing nucleotide triphosphate hydrolases"/>
    <property type="match status" value="1"/>
</dbReference>
<dbReference type="InterPro" id="IPR029063">
    <property type="entry name" value="SAM-dependent_MTases_sf"/>
</dbReference>
<evidence type="ECO:0000256" key="5">
    <source>
        <dbReference type="ARBA" id="ARBA00022691"/>
    </source>
</evidence>
<dbReference type="EC" id="2.1.1.72" evidence="2"/>
<dbReference type="Pfam" id="PF12161">
    <property type="entry name" value="HsdM_N"/>
    <property type="match status" value="1"/>
</dbReference>
<evidence type="ECO:0000256" key="6">
    <source>
        <dbReference type="ARBA" id="ARBA00022747"/>
    </source>
</evidence>
<evidence type="ECO:0000259" key="10">
    <source>
        <dbReference type="Pfam" id="PF12161"/>
    </source>
</evidence>
<evidence type="ECO:0000313" key="12">
    <source>
        <dbReference type="Proteomes" id="UP001228581"/>
    </source>
</evidence>
<dbReference type="GO" id="GO:0009007">
    <property type="term" value="F:site-specific DNA-methyltransferase (adenine-specific) activity"/>
    <property type="evidence" value="ECO:0007669"/>
    <property type="project" value="UniProtKB-EC"/>
</dbReference>
<reference evidence="11 12" key="1">
    <citation type="submission" date="2023-05" db="EMBL/GenBank/DDBJ databases">
        <authorList>
            <person name="Zhang X."/>
        </authorList>
    </citation>
    <scope>NUCLEOTIDE SEQUENCE [LARGE SCALE GENOMIC DNA]</scope>
    <source>
        <strain evidence="11 12">DM2B3-1</strain>
    </source>
</reference>
<gene>
    <name evidence="11" type="ORF">QNI19_12125</name>
</gene>
<dbReference type="SUPFAM" id="SSF52540">
    <property type="entry name" value="P-loop containing nucleoside triphosphate hydrolases"/>
    <property type="match status" value="1"/>
</dbReference>
<dbReference type="InterPro" id="IPR002052">
    <property type="entry name" value="DNA_methylase_N6_adenine_CS"/>
</dbReference>
<organism evidence="11 12">
    <name type="scientific">Xanthocytophaga flava</name>
    <dbReference type="NCBI Taxonomy" id="3048013"/>
    <lineage>
        <taxon>Bacteria</taxon>
        <taxon>Pseudomonadati</taxon>
        <taxon>Bacteroidota</taxon>
        <taxon>Cytophagia</taxon>
        <taxon>Cytophagales</taxon>
        <taxon>Rhodocytophagaceae</taxon>
        <taxon>Xanthocytophaga</taxon>
    </lineage>
</organism>
<dbReference type="PRINTS" id="PR00507">
    <property type="entry name" value="N12N6MTFRASE"/>
</dbReference>
<keyword evidence="4 11" id="KW-0808">Transferase</keyword>
<feature type="domain" description="DNA methylase adenine-specific" evidence="8">
    <location>
        <begin position="181"/>
        <end position="478"/>
    </location>
</feature>
<dbReference type="EMBL" id="JASJOT010000006">
    <property type="protein sequence ID" value="MDJ1493680.1"/>
    <property type="molecule type" value="Genomic_DNA"/>
</dbReference>
<dbReference type="InterPro" id="IPR038333">
    <property type="entry name" value="T1MK-like_N_sf"/>
</dbReference>
<evidence type="ECO:0000256" key="1">
    <source>
        <dbReference type="ARBA" id="ARBA00006594"/>
    </source>
</evidence>
<dbReference type="InterPro" id="IPR051537">
    <property type="entry name" value="DNA_Adenine_Mtase"/>
</dbReference>
<dbReference type="GO" id="GO:0032259">
    <property type="term" value="P:methylation"/>
    <property type="evidence" value="ECO:0007669"/>
    <property type="project" value="UniProtKB-KW"/>
</dbReference>
<feature type="domain" description="N6 adenine-specific DNA methyltransferase N-terminal" evidence="10">
    <location>
        <begin position="9"/>
        <end position="167"/>
    </location>
</feature>
<comment type="caution">
    <text evidence="11">The sequence shown here is derived from an EMBL/GenBank/DDBJ whole genome shotgun (WGS) entry which is preliminary data.</text>
</comment>
<dbReference type="CDD" id="cd02440">
    <property type="entry name" value="AdoMet_MTases"/>
    <property type="match status" value="1"/>
</dbReference>
<sequence>MSINQKRQLEEHLLNVANILRGKMNADECRDYILGFIFYKYLSEKIEVFANHILTQDEMQYIDIKEDTAEGKEYLEAIKEEALDELGYFLKPSELFKEIVRHSDRQGGSSFILGKLSQVLCNIEQSTIGTDSEDNFNKLFEDLDLTSSKLGRTEAAKNNIIVKILAHLDLIDLQLNKPNSNVIGDAFEFIISRFGSSSENIGEYYTPQAVSTILAKLVTTGKTHLKSVYDPTCGSGSLLLQVAKEVKVVSKFYGQELNQTTCNLARMNMILHDVHYRKFDIRQDDTLEHPQHLDLRFDVVVANPPFSISWRTNRLRLLDDRFNQYGRLAPRTTADIAFVQHMVHQLAESGRMAVVVPQRILFCSGAEGHIRQYLIEGKNYLDAVIGLPASIFYGASISTAILIFRKLRKHPNDILFINASTHYERINNQSILRPQDIEKIVTTYQNRLVENNYSYRASLTEIKENAYNLNILRYINTASPKATIDKATLSMHPLNQILYGPPGTGKTYKLQTEFIPQYTEAETKITREEYEQQIVDNLSWWEVIALVLSEKNNQTVPQIYEHRLLQMKSILSTNNNVRAVIWGQLQMHTKEDCKHVNFSRRADPLVFEKNEKSVWSIDSKLTSELIPDLFEIFTNIQRYKPDSTSRKNYRFVTFHQNFSYEDFIEGIKPSLNTSEDTTLTYTIQKGVFYQCCEEAVRLAKYTTLKECIQDDPKSRKERLTNAPAYAIFIDEISRANVSAVFGELITLIEEDKRLGAFHEVTDVVLPYSKDNFGVPINLHIIGTMNTADRSVEALDSALRRRFHFEEMLPKVELLPTPAEMVYELFWRHELVDWEKEPYLTAEKKIFAFTGISPDVTIRKKIIWEEMKKDKSRKRPVSDFFSDNNFAPAIDIKKLLFVINLRLEKLVSRDHQIGHAYFTKLRYSDDPYKTLKSIFQHNILPLLQEYFYGDFGKIGLVLGSDFVEKTGKPTDNIFADFADYDVTDLLERPVYRLKNAMEMDDPTFIKALQILLKIKPE</sequence>
<evidence type="ECO:0000259" key="8">
    <source>
        <dbReference type="Pfam" id="PF02384"/>
    </source>
</evidence>
<dbReference type="NCBIfam" id="TIGR00497">
    <property type="entry name" value="hsdM"/>
    <property type="match status" value="1"/>
</dbReference>
<keyword evidence="6" id="KW-0680">Restriction system</keyword>
<keyword evidence="5" id="KW-0949">S-adenosyl-L-methionine</keyword>
<dbReference type="PROSITE" id="PS00092">
    <property type="entry name" value="N6_MTASE"/>
    <property type="match status" value="1"/>
</dbReference>
<feature type="domain" description="ATPase dynein-related AAA" evidence="9">
    <location>
        <begin position="645"/>
        <end position="802"/>
    </location>
</feature>
<dbReference type="SUPFAM" id="SSF53335">
    <property type="entry name" value="S-adenosyl-L-methionine-dependent methyltransferases"/>
    <property type="match status" value="1"/>
</dbReference>
<evidence type="ECO:0000259" key="9">
    <source>
        <dbReference type="Pfam" id="PF07728"/>
    </source>
</evidence>
<dbReference type="InterPro" id="IPR003356">
    <property type="entry name" value="DNA_methylase_A-5"/>
</dbReference>
<evidence type="ECO:0000256" key="2">
    <source>
        <dbReference type="ARBA" id="ARBA00011900"/>
    </source>
</evidence>
<dbReference type="Gene3D" id="3.40.50.150">
    <property type="entry name" value="Vaccinia Virus protein VP39"/>
    <property type="match status" value="1"/>
</dbReference>
<dbReference type="InterPro" id="IPR022749">
    <property type="entry name" value="D12N6_MeTrfase_N"/>
</dbReference>
<protein>
    <recommendedName>
        <fullName evidence="2">site-specific DNA-methyltransferase (adenine-specific)</fullName>
        <ecNumber evidence="2">2.1.1.72</ecNumber>
    </recommendedName>
</protein>
<comment type="similarity">
    <text evidence="1">Belongs to the N(4)/N(6)-methyltransferase family.</text>
</comment>
<evidence type="ECO:0000313" key="11">
    <source>
        <dbReference type="EMBL" id="MDJ1493680.1"/>
    </source>
</evidence>
<evidence type="ECO:0000256" key="7">
    <source>
        <dbReference type="ARBA" id="ARBA00047942"/>
    </source>
</evidence>
<accession>A0ABT7CIX6</accession>
<dbReference type="InterPro" id="IPR027417">
    <property type="entry name" value="P-loop_NTPase"/>
</dbReference>
<dbReference type="PANTHER" id="PTHR42933">
    <property type="entry name" value="SLR6095 PROTEIN"/>
    <property type="match status" value="1"/>
</dbReference>
<dbReference type="PANTHER" id="PTHR42933:SF1">
    <property type="entry name" value="SITE-SPECIFIC DNA-METHYLTRANSFERASE (ADENINE-SPECIFIC)"/>
    <property type="match status" value="1"/>
</dbReference>
<comment type="catalytic activity">
    <reaction evidence="7">
        <text>a 2'-deoxyadenosine in DNA + S-adenosyl-L-methionine = an N(6)-methyl-2'-deoxyadenosine in DNA + S-adenosyl-L-homocysteine + H(+)</text>
        <dbReference type="Rhea" id="RHEA:15197"/>
        <dbReference type="Rhea" id="RHEA-COMP:12418"/>
        <dbReference type="Rhea" id="RHEA-COMP:12419"/>
        <dbReference type="ChEBI" id="CHEBI:15378"/>
        <dbReference type="ChEBI" id="CHEBI:57856"/>
        <dbReference type="ChEBI" id="CHEBI:59789"/>
        <dbReference type="ChEBI" id="CHEBI:90615"/>
        <dbReference type="ChEBI" id="CHEBI:90616"/>
        <dbReference type="EC" id="2.1.1.72"/>
    </reaction>
</comment>
<name>A0ABT7CIX6_9BACT</name>
<keyword evidence="12" id="KW-1185">Reference proteome</keyword>
<dbReference type="InterPro" id="IPR004546">
    <property type="entry name" value="Restrct_endonuc_T1M"/>
</dbReference>
<dbReference type="Gene3D" id="1.20.1260.30">
    <property type="match status" value="1"/>
</dbReference>
<dbReference type="InterPro" id="IPR011704">
    <property type="entry name" value="ATPase_dyneun-rel_AAA"/>
</dbReference>
<keyword evidence="3 11" id="KW-0489">Methyltransferase</keyword>
<dbReference type="Pfam" id="PF02384">
    <property type="entry name" value="N6_Mtase"/>
    <property type="match status" value="1"/>
</dbReference>
<evidence type="ECO:0000256" key="3">
    <source>
        <dbReference type="ARBA" id="ARBA00022603"/>
    </source>
</evidence>
<dbReference type="Proteomes" id="UP001228581">
    <property type="component" value="Unassembled WGS sequence"/>
</dbReference>
<evidence type="ECO:0000256" key="4">
    <source>
        <dbReference type="ARBA" id="ARBA00022679"/>
    </source>
</evidence>
<proteinExistence type="inferred from homology"/>
<dbReference type="Pfam" id="PF07728">
    <property type="entry name" value="AAA_5"/>
    <property type="match status" value="1"/>
</dbReference>
<dbReference type="RefSeq" id="WP_313996114.1">
    <property type="nucleotide sequence ID" value="NZ_JASJOT010000006.1"/>
</dbReference>